<comment type="caution">
    <text evidence="2">The sequence shown here is derived from an EMBL/GenBank/DDBJ whole genome shotgun (WGS) entry which is preliminary data.</text>
</comment>
<dbReference type="InterPro" id="IPR045584">
    <property type="entry name" value="Pilin-like"/>
</dbReference>
<reference evidence="2 3" key="1">
    <citation type="submission" date="2014-12" db="EMBL/GenBank/DDBJ databases">
        <title>Denitrispirillum autotrophicum gen. nov., sp. nov., Denitrifying, Facultatively Autotrophic Bacteria Isolated from Rice Paddy Soil.</title>
        <authorList>
            <person name="Ishii S."/>
            <person name="Ashida N."/>
            <person name="Ohno H."/>
            <person name="Otsuka S."/>
            <person name="Yokota A."/>
            <person name="Senoo K."/>
        </authorList>
    </citation>
    <scope>NUCLEOTIDE SEQUENCE [LARGE SCALE GENOMIC DNA]</scope>
    <source>
        <strain evidence="2 3">TSA66</strain>
    </source>
</reference>
<keyword evidence="1" id="KW-0472">Membrane</keyword>
<sequence>MDFEVQQHGFTLTDLMIALAIAGLLTAIAIPSYRESVRKSKRAEGRAALMQAMQQEERFYSGHNSYIRFHSSSTDEEERKFKWFSGNSAKSSAYEIKAESCQDESIESCVQLTAMPGTYNVDLKFRDLECGDLILTSTGVKTASSTDCWN</sequence>
<protein>
    <submittedName>
        <fullName evidence="2">Pilus assembly protein PilE</fullName>
    </submittedName>
</protein>
<dbReference type="InterPro" id="IPR012902">
    <property type="entry name" value="N_methyl_site"/>
</dbReference>
<name>A0A0C1Y9E5_9BURK</name>
<feature type="transmembrane region" description="Helical" evidence="1">
    <location>
        <begin position="15"/>
        <end position="33"/>
    </location>
</feature>
<keyword evidence="1" id="KW-0812">Transmembrane</keyword>
<dbReference type="Pfam" id="PF07963">
    <property type="entry name" value="N_methyl"/>
    <property type="match status" value="1"/>
</dbReference>
<dbReference type="Proteomes" id="UP000031572">
    <property type="component" value="Unassembled WGS sequence"/>
</dbReference>
<keyword evidence="1" id="KW-1133">Transmembrane helix</keyword>
<keyword evidence="3" id="KW-1185">Reference proteome</keyword>
<dbReference type="SUPFAM" id="SSF54523">
    <property type="entry name" value="Pili subunits"/>
    <property type="match status" value="1"/>
</dbReference>
<evidence type="ECO:0000256" key="1">
    <source>
        <dbReference type="SAM" id="Phobius"/>
    </source>
</evidence>
<proteinExistence type="predicted"/>
<dbReference type="AlphaFoldDB" id="A0A0C1Y9E5"/>
<gene>
    <name evidence="2" type="ORF">TSA66_09175</name>
</gene>
<dbReference type="Pfam" id="PF16732">
    <property type="entry name" value="ComP_DUS"/>
    <property type="match status" value="1"/>
</dbReference>
<dbReference type="EMBL" id="JWJG01000028">
    <property type="protein sequence ID" value="KIF83593.1"/>
    <property type="molecule type" value="Genomic_DNA"/>
</dbReference>
<dbReference type="STRING" id="709839.TSA66_09175"/>
<dbReference type="NCBIfam" id="TIGR02532">
    <property type="entry name" value="IV_pilin_GFxxxE"/>
    <property type="match status" value="1"/>
</dbReference>
<dbReference type="Gene3D" id="3.30.700.10">
    <property type="entry name" value="Glycoprotein, Type 4 Pilin"/>
    <property type="match status" value="1"/>
</dbReference>
<dbReference type="GO" id="GO:0043683">
    <property type="term" value="P:type IV pilus assembly"/>
    <property type="evidence" value="ECO:0007669"/>
    <property type="project" value="InterPro"/>
</dbReference>
<evidence type="ECO:0000313" key="3">
    <source>
        <dbReference type="Proteomes" id="UP000031572"/>
    </source>
</evidence>
<organism evidence="2 3">
    <name type="scientific">Noviherbaspirillum autotrophicum</name>
    <dbReference type="NCBI Taxonomy" id="709839"/>
    <lineage>
        <taxon>Bacteria</taxon>
        <taxon>Pseudomonadati</taxon>
        <taxon>Pseudomonadota</taxon>
        <taxon>Betaproteobacteria</taxon>
        <taxon>Burkholderiales</taxon>
        <taxon>Oxalobacteraceae</taxon>
        <taxon>Noviherbaspirillum</taxon>
    </lineage>
</organism>
<dbReference type="InterPro" id="IPR031982">
    <property type="entry name" value="PilE-like"/>
</dbReference>
<evidence type="ECO:0000313" key="2">
    <source>
        <dbReference type="EMBL" id="KIF83593.1"/>
    </source>
</evidence>
<accession>A0A0C1Y9E5</accession>